<evidence type="ECO:0000313" key="1">
    <source>
        <dbReference type="EMBL" id="KIJ99151.1"/>
    </source>
</evidence>
<reference evidence="2" key="2">
    <citation type="submission" date="2015-01" db="EMBL/GenBank/DDBJ databases">
        <title>Evolutionary Origins and Diversification of the Mycorrhizal Mutualists.</title>
        <authorList>
            <consortium name="DOE Joint Genome Institute"/>
            <consortium name="Mycorrhizal Genomics Consortium"/>
            <person name="Kohler A."/>
            <person name="Kuo A."/>
            <person name="Nagy L.G."/>
            <person name="Floudas D."/>
            <person name="Copeland A."/>
            <person name="Barry K.W."/>
            <person name="Cichocki N."/>
            <person name="Veneault-Fourrey C."/>
            <person name="LaButti K."/>
            <person name="Lindquist E.A."/>
            <person name="Lipzen A."/>
            <person name="Lundell T."/>
            <person name="Morin E."/>
            <person name="Murat C."/>
            <person name="Riley R."/>
            <person name="Ohm R."/>
            <person name="Sun H."/>
            <person name="Tunlid A."/>
            <person name="Henrissat B."/>
            <person name="Grigoriev I.V."/>
            <person name="Hibbett D.S."/>
            <person name="Martin F."/>
        </authorList>
    </citation>
    <scope>NUCLEOTIDE SEQUENCE [LARGE SCALE GENOMIC DNA]</scope>
    <source>
        <strain evidence="2">LaAM-08-1</strain>
    </source>
</reference>
<accession>A0A0C9XNM3</accession>
<proteinExistence type="predicted"/>
<gene>
    <name evidence="1" type="ORF">K443DRAFT_180095</name>
</gene>
<name>A0A0C9XNM3_9AGAR</name>
<dbReference type="EMBL" id="KN838653">
    <property type="protein sequence ID" value="KIJ99151.1"/>
    <property type="molecule type" value="Genomic_DNA"/>
</dbReference>
<dbReference type="Proteomes" id="UP000054477">
    <property type="component" value="Unassembled WGS sequence"/>
</dbReference>
<organism evidence="1 2">
    <name type="scientific">Laccaria amethystina LaAM-08-1</name>
    <dbReference type="NCBI Taxonomy" id="1095629"/>
    <lineage>
        <taxon>Eukaryota</taxon>
        <taxon>Fungi</taxon>
        <taxon>Dikarya</taxon>
        <taxon>Basidiomycota</taxon>
        <taxon>Agaricomycotina</taxon>
        <taxon>Agaricomycetes</taxon>
        <taxon>Agaricomycetidae</taxon>
        <taxon>Agaricales</taxon>
        <taxon>Agaricineae</taxon>
        <taxon>Hydnangiaceae</taxon>
        <taxon>Laccaria</taxon>
    </lineage>
</organism>
<reference evidence="1 2" key="1">
    <citation type="submission" date="2014-04" db="EMBL/GenBank/DDBJ databases">
        <authorList>
            <consortium name="DOE Joint Genome Institute"/>
            <person name="Kuo A."/>
            <person name="Kohler A."/>
            <person name="Nagy L.G."/>
            <person name="Floudas D."/>
            <person name="Copeland A."/>
            <person name="Barry K.W."/>
            <person name="Cichocki N."/>
            <person name="Veneault-Fourrey C."/>
            <person name="LaButti K."/>
            <person name="Lindquist E.A."/>
            <person name="Lipzen A."/>
            <person name="Lundell T."/>
            <person name="Morin E."/>
            <person name="Murat C."/>
            <person name="Sun H."/>
            <person name="Tunlid A."/>
            <person name="Henrissat B."/>
            <person name="Grigoriev I.V."/>
            <person name="Hibbett D.S."/>
            <person name="Martin F."/>
            <person name="Nordberg H.P."/>
            <person name="Cantor M.N."/>
            <person name="Hua S.X."/>
        </authorList>
    </citation>
    <scope>NUCLEOTIDE SEQUENCE [LARGE SCALE GENOMIC DNA]</scope>
    <source>
        <strain evidence="1 2">LaAM-08-1</strain>
    </source>
</reference>
<dbReference type="HOGENOM" id="CLU_1652419_0_0_1"/>
<protein>
    <submittedName>
        <fullName evidence="1">Uncharacterized protein</fullName>
    </submittedName>
</protein>
<dbReference type="AlphaFoldDB" id="A0A0C9XNM3"/>
<sequence length="160" mass="17804">MRPIQSLTRHSANERAGIVCLIIERQSTDLGHSSGRVAQRSQGTCRPTAPSIVTNEHQRRFQGPRHDARQARNGHFRAPWSSSFVLNVTSDQRLLFFTCRFSQCPQCNMPLNCLSIYLLSVMDTASVKSGSMAVNFLGILPLRLSQIIGLRGLLFGFLSS</sequence>
<evidence type="ECO:0000313" key="2">
    <source>
        <dbReference type="Proteomes" id="UP000054477"/>
    </source>
</evidence>
<keyword evidence="2" id="KW-1185">Reference proteome</keyword>